<dbReference type="AlphaFoldDB" id="A0AAE1P862"/>
<name>A0AAE1P862_9EUCA</name>
<gene>
    <name evidence="2" type="ORF">Pmani_025229</name>
</gene>
<feature type="compositionally biased region" description="Pro residues" evidence="1">
    <location>
        <begin position="69"/>
        <end position="82"/>
    </location>
</feature>
<sequence length="82" mass="9181">MFYSSYNAHPLTSLPYRTPSLIPSTYTATTTHHYSICNHCFNALTNLLYFPTPDTHPQHHPMSNLPLLPFQPNPSLSPAPAS</sequence>
<comment type="caution">
    <text evidence="2">The sequence shown here is derived from an EMBL/GenBank/DDBJ whole genome shotgun (WGS) entry which is preliminary data.</text>
</comment>
<dbReference type="Proteomes" id="UP001292094">
    <property type="component" value="Unassembled WGS sequence"/>
</dbReference>
<organism evidence="2 3">
    <name type="scientific">Petrolisthes manimaculis</name>
    <dbReference type="NCBI Taxonomy" id="1843537"/>
    <lineage>
        <taxon>Eukaryota</taxon>
        <taxon>Metazoa</taxon>
        <taxon>Ecdysozoa</taxon>
        <taxon>Arthropoda</taxon>
        <taxon>Crustacea</taxon>
        <taxon>Multicrustacea</taxon>
        <taxon>Malacostraca</taxon>
        <taxon>Eumalacostraca</taxon>
        <taxon>Eucarida</taxon>
        <taxon>Decapoda</taxon>
        <taxon>Pleocyemata</taxon>
        <taxon>Anomura</taxon>
        <taxon>Galatheoidea</taxon>
        <taxon>Porcellanidae</taxon>
        <taxon>Petrolisthes</taxon>
    </lineage>
</organism>
<feature type="region of interest" description="Disordered" evidence="1">
    <location>
        <begin position="56"/>
        <end position="82"/>
    </location>
</feature>
<evidence type="ECO:0000313" key="2">
    <source>
        <dbReference type="EMBL" id="KAK4302699.1"/>
    </source>
</evidence>
<accession>A0AAE1P862</accession>
<evidence type="ECO:0000313" key="3">
    <source>
        <dbReference type="Proteomes" id="UP001292094"/>
    </source>
</evidence>
<evidence type="ECO:0000256" key="1">
    <source>
        <dbReference type="SAM" id="MobiDB-lite"/>
    </source>
</evidence>
<reference evidence="2" key="1">
    <citation type="submission" date="2023-11" db="EMBL/GenBank/DDBJ databases">
        <title>Genome assemblies of two species of porcelain crab, Petrolisthes cinctipes and Petrolisthes manimaculis (Anomura: Porcellanidae).</title>
        <authorList>
            <person name="Angst P."/>
        </authorList>
    </citation>
    <scope>NUCLEOTIDE SEQUENCE</scope>
    <source>
        <strain evidence="2">PB745_02</strain>
        <tissue evidence="2">Gill</tissue>
    </source>
</reference>
<dbReference type="EMBL" id="JAWZYT010002689">
    <property type="protein sequence ID" value="KAK4302699.1"/>
    <property type="molecule type" value="Genomic_DNA"/>
</dbReference>
<protein>
    <submittedName>
        <fullName evidence="2">Uncharacterized protein</fullName>
    </submittedName>
</protein>
<proteinExistence type="predicted"/>
<keyword evidence="3" id="KW-1185">Reference proteome</keyword>